<keyword evidence="3" id="KW-0808">Transferase</keyword>
<keyword evidence="5 9" id="KW-0418">Kinase</keyword>
<keyword evidence="4 7" id="KW-0547">Nucleotide-binding</keyword>
<feature type="binding site" evidence="7">
    <location>
        <position position="44"/>
    </location>
    <ligand>
        <name>ATP</name>
        <dbReference type="ChEBI" id="CHEBI:30616"/>
    </ligand>
</feature>
<sequence length="318" mass="35021">MTRGGSVSHFLGRYRLDRYRLGCGGMGEVWGAADLTLGRRVAIKFVLLPDVELHQRFTREAKALSSLAHPGVPALYDFGFADGRHYMIMQFIEGIGLHDVIAEHAPLSVGWVASIGAQIAAILEAAHRQRILHRDLKPANLMLCRDGSVRVLDFGLAFMHDVGMITLTQTGQQLGTAAYMSPEQVKGERSTEHADIYSLGCVLYETATRHPLFTGPNDHSVKTQHVTTTPVPAAQHRPDIPSGLNELLMAMVEKDPVDRPDNVREVYERLMPYLSGAEPLGDMTDRLPSPLLLYSRALSRATITGPAAESRSAWGDFR</sequence>
<dbReference type="Proteomes" id="UP001501578">
    <property type="component" value="Unassembled WGS sequence"/>
</dbReference>
<accession>A0ABP3Z8X3</accession>
<comment type="caution">
    <text evidence="9">The sequence shown here is derived from an EMBL/GenBank/DDBJ whole genome shotgun (WGS) entry which is preliminary data.</text>
</comment>
<dbReference type="Gene3D" id="1.10.510.10">
    <property type="entry name" value="Transferase(Phosphotransferase) domain 1"/>
    <property type="match status" value="1"/>
</dbReference>
<dbReference type="PANTHER" id="PTHR43289:SF6">
    <property type="entry name" value="SERINE_THREONINE-PROTEIN KINASE NEKL-3"/>
    <property type="match status" value="1"/>
</dbReference>
<dbReference type="GO" id="GO:0016301">
    <property type="term" value="F:kinase activity"/>
    <property type="evidence" value="ECO:0007669"/>
    <property type="project" value="UniProtKB-KW"/>
</dbReference>
<dbReference type="Pfam" id="PF00069">
    <property type="entry name" value="Pkinase"/>
    <property type="match status" value="1"/>
</dbReference>
<dbReference type="EC" id="2.7.11.1" evidence="1"/>
<evidence type="ECO:0000256" key="7">
    <source>
        <dbReference type="PROSITE-ProRule" id="PRU10141"/>
    </source>
</evidence>
<dbReference type="InterPro" id="IPR011009">
    <property type="entry name" value="Kinase-like_dom_sf"/>
</dbReference>
<evidence type="ECO:0000256" key="3">
    <source>
        <dbReference type="ARBA" id="ARBA00022679"/>
    </source>
</evidence>
<evidence type="ECO:0000256" key="5">
    <source>
        <dbReference type="ARBA" id="ARBA00022777"/>
    </source>
</evidence>
<dbReference type="SMART" id="SM00220">
    <property type="entry name" value="S_TKc"/>
    <property type="match status" value="1"/>
</dbReference>
<dbReference type="InterPro" id="IPR008271">
    <property type="entry name" value="Ser/Thr_kinase_AS"/>
</dbReference>
<evidence type="ECO:0000256" key="6">
    <source>
        <dbReference type="ARBA" id="ARBA00022840"/>
    </source>
</evidence>
<dbReference type="PANTHER" id="PTHR43289">
    <property type="entry name" value="MITOGEN-ACTIVATED PROTEIN KINASE KINASE KINASE 20-RELATED"/>
    <property type="match status" value="1"/>
</dbReference>
<dbReference type="SUPFAM" id="SSF56112">
    <property type="entry name" value="Protein kinase-like (PK-like)"/>
    <property type="match status" value="1"/>
</dbReference>
<protein>
    <recommendedName>
        <fullName evidence="1">non-specific serine/threonine protein kinase</fullName>
        <ecNumber evidence="1">2.7.11.1</ecNumber>
    </recommendedName>
</protein>
<dbReference type="CDD" id="cd14014">
    <property type="entry name" value="STKc_PknB_like"/>
    <property type="match status" value="1"/>
</dbReference>
<evidence type="ECO:0000256" key="4">
    <source>
        <dbReference type="ARBA" id="ARBA00022741"/>
    </source>
</evidence>
<reference evidence="10" key="1">
    <citation type="journal article" date="2019" name="Int. J. Syst. Evol. Microbiol.">
        <title>The Global Catalogue of Microorganisms (GCM) 10K type strain sequencing project: providing services to taxonomists for standard genome sequencing and annotation.</title>
        <authorList>
            <consortium name="The Broad Institute Genomics Platform"/>
            <consortium name="The Broad Institute Genome Sequencing Center for Infectious Disease"/>
            <person name="Wu L."/>
            <person name="Ma J."/>
        </authorList>
    </citation>
    <scope>NUCLEOTIDE SEQUENCE [LARGE SCALE GENOMIC DNA]</scope>
    <source>
        <strain evidence="10">JCM 11136</strain>
    </source>
</reference>
<keyword evidence="10" id="KW-1185">Reference proteome</keyword>
<evidence type="ECO:0000313" key="9">
    <source>
        <dbReference type="EMBL" id="GAA0917570.1"/>
    </source>
</evidence>
<evidence type="ECO:0000259" key="8">
    <source>
        <dbReference type="PROSITE" id="PS50011"/>
    </source>
</evidence>
<gene>
    <name evidence="9" type="ORF">GCM10009560_13700</name>
</gene>
<evidence type="ECO:0000256" key="2">
    <source>
        <dbReference type="ARBA" id="ARBA00022527"/>
    </source>
</evidence>
<dbReference type="PROSITE" id="PS50011">
    <property type="entry name" value="PROTEIN_KINASE_DOM"/>
    <property type="match status" value="1"/>
</dbReference>
<evidence type="ECO:0000313" key="10">
    <source>
        <dbReference type="Proteomes" id="UP001501578"/>
    </source>
</evidence>
<organism evidence="9 10">
    <name type="scientific">Nonomuraea longicatena</name>
    <dbReference type="NCBI Taxonomy" id="83682"/>
    <lineage>
        <taxon>Bacteria</taxon>
        <taxon>Bacillati</taxon>
        <taxon>Actinomycetota</taxon>
        <taxon>Actinomycetes</taxon>
        <taxon>Streptosporangiales</taxon>
        <taxon>Streptosporangiaceae</taxon>
        <taxon>Nonomuraea</taxon>
    </lineage>
</organism>
<proteinExistence type="predicted"/>
<dbReference type="InterPro" id="IPR000719">
    <property type="entry name" value="Prot_kinase_dom"/>
</dbReference>
<dbReference type="EMBL" id="BAAAHQ010000004">
    <property type="protein sequence ID" value="GAA0917570.1"/>
    <property type="molecule type" value="Genomic_DNA"/>
</dbReference>
<dbReference type="InterPro" id="IPR017441">
    <property type="entry name" value="Protein_kinase_ATP_BS"/>
</dbReference>
<evidence type="ECO:0000256" key="1">
    <source>
        <dbReference type="ARBA" id="ARBA00012513"/>
    </source>
</evidence>
<dbReference type="PROSITE" id="PS00107">
    <property type="entry name" value="PROTEIN_KINASE_ATP"/>
    <property type="match status" value="1"/>
</dbReference>
<keyword evidence="2" id="KW-0723">Serine/threonine-protein kinase</keyword>
<keyword evidence="6 7" id="KW-0067">ATP-binding</keyword>
<dbReference type="PROSITE" id="PS00108">
    <property type="entry name" value="PROTEIN_KINASE_ST"/>
    <property type="match status" value="1"/>
</dbReference>
<dbReference type="Gene3D" id="3.30.200.20">
    <property type="entry name" value="Phosphorylase Kinase, domain 1"/>
    <property type="match status" value="1"/>
</dbReference>
<name>A0ABP3Z8X3_9ACTN</name>
<feature type="domain" description="Protein kinase" evidence="8">
    <location>
        <begin position="15"/>
        <end position="274"/>
    </location>
</feature>